<dbReference type="EMBL" id="UAVW01000020">
    <property type="protein sequence ID" value="SQB16242.1"/>
    <property type="molecule type" value="Genomic_DNA"/>
</dbReference>
<evidence type="ECO:0000313" key="4">
    <source>
        <dbReference type="Proteomes" id="UP000251853"/>
    </source>
</evidence>
<protein>
    <submittedName>
        <fullName evidence="1">Uncharacterized protein</fullName>
    </submittedName>
</protein>
<accession>A0A174VGT6</accession>
<reference evidence="1 3" key="1">
    <citation type="submission" date="2015-09" db="EMBL/GenBank/DDBJ databases">
        <authorList>
            <consortium name="Pathogen Informatics"/>
        </authorList>
    </citation>
    <scope>NUCLEOTIDE SEQUENCE [LARGE SCALE GENOMIC DNA]</scope>
    <source>
        <strain evidence="1 3">2789STDY5834865</strain>
    </source>
</reference>
<dbReference type="RefSeq" id="WP_057573270.1">
    <property type="nucleotide sequence ID" value="NZ_CZAB01000175.1"/>
</dbReference>
<evidence type="ECO:0000313" key="1">
    <source>
        <dbReference type="EMBL" id="CUQ30289.1"/>
    </source>
</evidence>
<name>A0A174VGT6_9FIRM</name>
<evidence type="ECO:0000313" key="2">
    <source>
        <dbReference type="EMBL" id="SQB16242.1"/>
    </source>
</evidence>
<dbReference type="EMBL" id="CZAB01000175">
    <property type="protein sequence ID" value="CUQ30289.1"/>
    <property type="molecule type" value="Genomic_DNA"/>
</dbReference>
<evidence type="ECO:0000313" key="3">
    <source>
        <dbReference type="Proteomes" id="UP000095512"/>
    </source>
</evidence>
<reference evidence="2 4" key="2">
    <citation type="submission" date="2018-06" db="EMBL/GenBank/DDBJ databases">
        <authorList>
            <consortium name="Pathogen Informatics"/>
            <person name="Doyle S."/>
        </authorList>
    </citation>
    <scope>NUCLEOTIDE SEQUENCE [LARGE SCALE GENOMIC DNA]</scope>
    <source>
        <strain evidence="2 4">NCTC11224</strain>
    </source>
</reference>
<organism evidence="1 3">
    <name type="scientific">Enterocloster clostridioformis</name>
    <dbReference type="NCBI Taxonomy" id="1531"/>
    <lineage>
        <taxon>Bacteria</taxon>
        <taxon>Bacillati</taxon>
        <taxon>Bacillota</taxon>
        <taxon>Clostridia</taxon>
        <taxon>Lachnospirales</taxon>
        <taxon>Lachnospiraceae</taxon>
        <taxon>Enterocloster</taxon>
    </lineage>
</organism>
<dbReference type="Proteomes" id="UP000095512">
    <property type="component" value="Unassembled WGS sequence"/>
</dbReference>
<sequence length="69" mass="7929">MDRMPSEEQFVCVNIRDFLNPEETGGIGENDLEKILSDFSNPKNSDVEFFLKKNAIEFCETKTKQVKSP</sequence>
<gene>
    <name evidence="1" type="ORF">ERS852480_05375</name>
    <name evidence="2" type="ORF">NCTC11224_05347</name>
</gene>
<dbReference type="Proteomes" id="UP000251853">
    <property type="component" value="Unassembled WGS sequence"/>
</dbReference>
<dbReference type="AlphaFoldDB" id="A0A174VGT6"/>
<keyword evidence="4" id="KW-1185">Reference proteome</keyword>
<proteinExistence type="predicted"/>